<keyword evidence="9" id="KW-0804">Transcription</keyword>
<dbReference type="InterPro" id="IPR013087">
    <property type="entry name" value="Znf_C2H2_type"/>
</dbReference>
<protein>
    <recommendedName>
        <fullName evidence="14">C2H2-type domain-containing protein</fullName>
    </recommendedName>
</protein>
<keyword evidence="4" id="KW-0677">Repeat</keyword>
<reference evidence="15" key="1">
    <citation type="submission" date="2025-08" db="UniProtKB">
        <authorList>
            <consortium name="Ensembl"/>
        </authorList>
    </citation>
    <scope>IDENTIFICATION</scope>
</reference>
<comment type="similarity">
    <text evidence="2">Belongs to the krueppel C2H2-type zinc-finger protein family.</text>
</comment>
<sequence length="234" mass="25615">MAHPDALFERSGTFGNGVRNNDKGQRNEGGVDKRKIRARTKFGAESFDEGDTQSWVAATNVGEGKSVGKAQSRPGAGAIHKAGAVEEVSNPKEGENQSRTLTVCSPLSVPDTVQASRSSTLSVCIAPTLSASMPTNISAHLSTPLHQPFQCSLCDRSFSQRGSLNRHVRSHLGVRPFPCPCCPMTFSRQYRVTEHMRGNIMFVCFLNVFIGLCVLFKYYLLYAGRYDIYECALS</sequence>
<dbReference type="PROSITE" id="PS00028">
    <property type="entry name" value="ZINC_FINGER_C2H2_1"/>
    <property type="match status" value="1"/>
</dbReference>
<keyword evidence="8" id="KW-0238">DNA-binding</keyword>
<evidence type="ECO:0000256" key="12">
    <source>
        <dbReference type="SAM" id="MobiDB-lite"/>
    </source>
</evidence>
<evidence type="ECO:0000256" key="10">
    <source>
        <dbReference type="ARBA" id="ARBA00023242"/>
    </source>
</evidence>
<dbReference type="PANTHER" id="PTHR24394">
    <property type="entry name" value="ZINC FINGER PROTEIN"/>
    <property type="match status" value="1"/>
</dbReference>
<evidence type="ECO:0000256" key="11">
    <source>
        <dbReference type="PROSITE-ProRule" id="PRU00042"/>
    </source>
</evidence>
<dbReference type="GO" id="GO:0003677">
    <property type="term" value="F:DNA binding"/>
    <property type="evidence" value="ECO:0007669"/>
    <property type="project" value="UniProtKB-KW"/>
</dbReference>
<dbReference type="SMART" id="SM00355">
    <property type="entry name" value="ZnF_C2H2"/>
    <property type="match status" value="2"/>
</dbReference>
<dbReference type="AlphaFoldDB" id="A0A3B4TBV9"/>
<dbReference type="InterPro" id="IPR036236">
    <property type="entry name" value="Znf_C2H2_sf"/>
</dbReference>
<reference evidence="15" key="2">
    <citation type="submission" date="2025-09" db="UniProtKB">
        <authorList>
            <consortium name="Ensembl"/>
        </authorList>
    </citation>
    <scope>IDENTIFICATION</scope>
</reference>
<evidence type="ECO:0000256" key="2">
    <source>
        <dbReference type="ARBA" id="ARBA00006991"/>
    </source>
</evidence>
<dbReference type="Pfam" id="PF00096">
    <property type="entry name" value="zf-C2H2"/>
    <property type="match status" value="1"/>
</dbReference>
<dbReference type="GO" id="GO:0008270">
    <property type="term" value="F:zinc ion binding"/>
    <property type="evidence" value="ECO:0007669"/>
    <property type="project" value="UniProtKB-KW"/>
</dbReference>
<feature type="region of interest" description="Disordered" evidence="12">
    <location>
        <begin position="1"/>
        <end position="37"/>
    </location>
</feature>
<dbReference type="Proteomes" id="UP000261420">
    <property type="component" value="Unplaced"/>
</dbReference>
<dbReference type="Gene3D" id="3.30.160.60">
    <property type="entry name" value="Classic Zinc Finger"/>
    <property type="match status" value="1"/>
</dbReference>
<dbReference type="GeneTree" id="ENSGT00940000175871"/>
<accession>A0A3B4TBV9</accession>
<organism evidence="15 16">
    <name type="scientific">Seriola dumerili</name>
    <name type="common">Greater amberjack</name>
    <name type="synonym">Caranx dumerili</name>
    <dbReference type="NCBI Taxonomy" id="41447"/>
    <lineage>
        <taxon>Eukaryota</taxon>
        <taxon>Metazoa</taxon>
        <taxon>Chordata</taxon>
        <taxon>Craniata</taxon>
        <taxon>Vertebrata</taxon>
        <taxon>Euteleostomi</taxon>
        <taxon>Actinopterygii</taxon>
        <taxon>Neopterygii</taxon>
        <taxon>Teleostei</taxon>
        <taxon>Neoteleostei</taxon>
        <taxon>Acanthomorphata</taxon>
        <taxon>Carangaria</taxon>
        <taxon>Carangiformes</taxon>
        <taxon>Carangidae</taxon>
        <taxon>Seriola</taxon>
    </lineage>
</organism>
<evidence type="ECO:0000256" key="9">
    <source>
        <dbReference type="ARBA" id="ARBA00023163"/>
    </source>
</evidence>
<keyword evidence="13" id="KW-0812">Transmembrane</keyword>
<keyword evidence="6" id="KW-0862">Zinc</keyword>
<keyword evidence="7" id="KW-0805">Transcription regulation</keyword>
<evidence type="ECO:0000256" key="6">
    <source>
        <dbReference type="ARBA" id="ARBA00022833"/>
    </source>
</evidence>
<evidence type="ECO:0000313" key="15">
    <source>
        <dbReference type="Ensembl" id="ENSSDUP00000003442.1"/>
    </source>
</evidence>
<dbReference type="SUPFAM" id="SSF57667">
    <property type="entry name" value="beta-beta-alpha zinc fingers"/>
    <property type="match status" value="1"/>
</dbReference>
<dbReference type="GO" id="GO:0005634">
    <property type="term" value="C:nucleus"/>
    <property type="evidence" value="ECO:0007669"/>
    <property type="project" value="UniProtKB-SubCell"/>
</dbReference>
<evidence type="ECO:0000259" key="14">
    <source>
        <dbReference type="PROSITE" id="PS50157"/>
    </source>
</evidence>
<keyword evidence="13" id="KW-1133">Transmembrane helix</keyword>
<keyword evidence="5 11" id="KW-0863">Zinc-finger</keyword>
<feature type="transmembrane region" description="Helical" evidence="13">
    <location>
        <begin position="200"/>
        <end position="220"/>
    </location>
</feature>
<dbReference type="PROSITE" id="PS50157">
    <property type="entry name" value="ZINC_FINGER_C2H2_2"/>
    <property type="match status" value="1"/>
</dbReference>
<keyword evidence="3" id="KW-0479">Metal-binding</keyword>
<dbReference type="Ensembl" id="ENSSDUT00000003519.1">
    <property type="protein sequence ID" value="ENSSDUP00000003442.1"/>
    <property type="gene ID" value="ENSSDUG00000002618.1"/>
</dbReference>
<name>A0A3B4TBV9_SERDU</name>
<evidence type="ECO:0000256" key="4">
    <source>
        <dbReference type="ARBA" id="ARBA00022737"/>
    </source>
</evidence>
<dbReference type="FunFam" id="3.30.160.60:FF:001156">
    <property type="entry name" value="Zinc finger protein 407"/>
    <property type="match status" value="1"/>
</dbReference>
<evidence type="ECO:0000256" key="8">
    <source>
        <dbReference type="ARBA" id="ARBA00023125"/>
    </source>
</evidence>
<comment type="subcellular location">
    <subcellularLocation>
        <location evidence="1">Nucleus</location>
    </subcellularLocation>
</comment>
<proteinExistence type="inferred from homology"/>
<evidence type="ECO:0000256" key="1">
    <source>
        <dbReference type="ARBA" id="ARBA00004123"/>
    </source>
</evidence>
<evidence type="ECO:0000313" key="16">
    <source>
        <dbReference type="Proteomes" id="UP000261420"/>
    </source>
</evidence>
<keyword evidence="16" id="KW-1185">Reference proteome</keyword>
<evidence type="ECO:0000256" key="5">
    <source>
        <dbReference type="ARBA" id="ARBA00022771"/>
    </source>
</evidence>
<dbReference type="GO" id="GO:0000981">
    <property type="term" value="F:DNA-binding transcription factor activity, RNA polymerase II-specific"/>
    <property type="evidence" value="ECO:0007669"/>
    <property type="project" value="TreeGrafter"/>
</dbReference>
<evidence type="ECO:0000256" key="3">
    <source>
        <dbReference type="ARBA" id="ARBA00022723"/>
    </source>
</evidence>
<evidence type="ECO:0000256" key="13">
    <source>
        <dbReference type="SAM" id="Phobius"/>
    </source>
</evidence>
<evidence type="ECO:0000256" key="7">
    <source>
        <dbReference type="ARBA" id="ARBA00023015"/>
    </source>
</evidence>
<keyword evidence="13" id="KW-0472">Membrane</keyword>
<feature type="compositionally biased region" description="Basic and acidic residues" evidence="12">
    <location>
        <begin position="20"/>
        <end position="33"/>
    </location>
</feature>
<dbReference type="PANTHER" id="PTHR24394:SF16">
    <property type="entry name" value="HYPERMETHYLATED IN CANCER 1 PROTEIN"/>
    <property type="match status" value="1"/>
</dbReference>
<keyword evidence="10" id="KW-0539">Nucleus</keyword>
<feature type="domain" description="C2H2-type" evidence="14">
    <location>
        <begin position="149"/>
        <end position="176"/>
    </location>
</feature>